<evidence type="ECO:0000256" key="1">
    <source>
        <dbReference type="ARBA" id="ARBA00000245"/>
    </source>
</evidence>
<comment type="catalytic activity">
    <reaction evidence="1">
        <text>Endonucleolytic cleavage to 5'-phosphomononucleotide and 5'-phosphooligonucleotide end-products.</text>
        <dbReference type="EC" id="3.1.30.1"/>
    </reaction>
</comment>
<evidence type="ECO:0000256" key="6">
    <source>
        <dbReference type="ARBA" id="ARBA00022759"/>
    </source>
</evidence>
<dbReference type="Gene3D" id="1.10.575.10">
    <property type="entry name" value="P1 Nuclease"/>
    <property type="match status" value="1"/>
</dbReference>
<reference evidence="10 11" key="1">
    <citation type="submission" date="2023-01" db="EMBL/GenBank/DDBJ databases">
        <authorList>
            <person name="Kreplak J."/>
        </authorList>
    </citation>
    <scope>NUCLEOTIDE SEQUENCE [LARGE SCALE GENOMIC DNA]</scope>
</reference>
<evidence type="ECO:0000256" key="4">
    <source>
        <dbReference type="ARBA" id="ARBA00022722"/>
    </source>
</evidence>
<dbReference type="GO" id="GO:0003676">
    <property type="term" value="F:nucleic acid binding"/>
    <property type="evidence" value="ECO:0007669"/>
    <property type="project" value="InterPro"/>
</dbReference>
<comment type="similarity">
    <text evidence="2">Belongs to the nuclease type I family.</text>
</comment>
<keyword evidence="9" id="KW-0325">Glycoprotein</keyword>
<keyword evidence="4" id="KW-0540">Nuclease</keyword>
<evidence type="ECO:0000313" key="10">
    <source>
        <dbReference type="EMBL" id="CAI8585417.1"/>
    </source>
</evidence>
<evidence type="ECO:0000256" key="2">
    <source>
        <dbReference type="ARBA" id="ARBA00009547"/>
    </source>
</evidence>
<gene>
    <name evidence="10" type="ORF">VFH_I205040</name>
</gene>
<sequence length="101" mass="11404">MLATPITWWGDDGHAIVCKIAQDRLSNEAAKAVKKLLPKSAKNDLASQCSWADHLRFIFPWSSPLHFADTPDNVCSFNNKSNNPFLFFSDKYYVNASQLKV</sequence>
<protein>
    <recommendedName>
        <fullName evidence="3">Aspergillus nuclease S1</fullName>
        <ecNumber evidence="3">3.1.30.1</ecNumber>
    </recommendedName>
</protein>
<dbReference type="PANTHER" id="PTHR33146:SF20">
    <property type="entry name" value="ASPERGILLUS NUCLEASE S1"/>
    <property type="match status" value="1"/>
</dbReference>
<evidence type="ECO:0000313" key="11">
    <source>
        <dbReference type="Proteomes" id="UP001157006"/>
    </source>
</evidence>
<keyword evidence="5" id="KW-0479">Metal-binding</keyword>
<dbReference type="GO" id="GO:0000014">
    <property type="term" value="F:single-stranded DNA endodeoxyribonuclease activity"/>
    <property type="evidence" value="ECO:0007669"/>
    <property type="project" value="UniProtKB-ARBA"/>
</dbReference>
<evidence type="ECO:0000256" key="7">
    <source>
        <dbReference type="ARBA" id="ARBA00022801"/>
    </source>
</evidence>
<dbReference type="GO" id="GO:0006308">
    <property type="term" value="P:DNA catabolic process"/>
    <property type="evidence" value="ECO:0007669"/>
    <property type="project" value="InterPro"/>
</dbReference>
<keyword evidence="8" id="KW-1015">Disulfide bond</keyword>
<dbReference type="Proteomes" id="UP001157006">
    <property type="component" value="Chromosome 1L"/>
</dbReference>
<dbReference type="EMBL" id="OX451736">
    <property type="protein sequence ID" value="CAI8585417.1"/>
    <property type="molecule type" value="Genomic_DNA"/>
</dbReference>
<dbReference type="SUPFAM" id="SSF48537">
    <property type="entry name" value="Phospholipase C/P1 nuclease"/>
    <property type="match status" value="1"/>
</dbReference>
<dbReference type="EC" id="3.1.30.1" evidence="3"/>
<evidence type="ECO:0000256" key="9">
    <source>
        <dbReference type="ARBA" id="ARBA00023180"/>
    </source>
</evidence>
<dbReference type="InterPro" id="IPR008947">
    <property type="entry name" value="PLipase_C/P1_nuclease_dom_sf"/>
</dbReference>
<dbReference type="GO" id="GO:0004521">
    <property type="term" value="F:RNA endonuclease activity"/>
    <property type="evidence" value="ECO:0007669"/>
    <property type="project" value="UniProtKB-ARBA"/>
</dbReference>
<accession>A0AAV0YLP2</accession>
<keyword evidence="7" id="KW-0378">Hydrolase</keyword>
<dbReference type="Pfam" id="PF02265">
    <property type="entry name" value="S1-P1_nuclease"/>
    <property type="match status" value="1"/>
</dbReference>
<evidence type="ECO:0000256" key="8">
    <source>
        <dbReference type="ARBA" id="ARBA00023157"/>
    </source>
</evidence>
<organism evidence="10 11">
    <name type="scientific">Vicia faba</name>
    <name type="common">Broad bean</name>
    <name type="synonym">Faba vulgaris</name>
    <dbReference type="NCBI Taxonomy" id="3906"/>
    <lineage>
        <taxon>Eukaryota</taxon>
        <taxon>Viridiplantae</taxon>
        <taxon>Streptophyta</taxon>
        <taxon>Embryophyta</taxon>
        <taxon>Tracheophyta</taxon>
        <taxon>Spermatophyta</taxon>
        <taxon>Magnoliopsida</taxon>
        <taxon>eudicotyledons</taxon>
        <taxon>Gunneridae</taxon>
        <taxon>Pentapetalae</taxon>
        <taxon>rosids</taxon>
        <taxon>fabids</taxon>
        <taxon>Fabales</taxon>
        <taxon>Fabaceae</taxon>
        <taxon>Papilionoideae</taxon>
        <taxon>50 kb inversion clade</taxon>
        <taxon>NPAAA clade</taxon>
        <taxon>Hologalegina</taxon>
        <taxon>IRL clade</taxon>
        <taxon>Fabeae</taxon>
        <taxon>Vicia</taxon>
    </lineage>
</organism>
<dbReference type="GO" id="GO:0046872">
    <property type="term" value="F:metal ion binding"/>
    <property type="evidence" value="ECO:0007669"/>
    <property type="project" value="UniProtKB-KW"/>
</dbReference>
<dbReference type="AlphaFoldDB" id="A0AAV0YLP2"/>
<name>A0AAV0YLP2_VICFA</name>
<keyword evidence="6" id="KW-0255">Endonuclease</keyword>
<proteinExistence type="inferred from homology"/>
<evidence type="ECO:0000256" key="5">
    <source>
        <dbReference type="ARBA" id="ARBA00022723"/>
    </source>
</evidence>
<dbReference type="InterPro" id="IPR003154">
    <property type="entry name" value="S1/P1nuclease"/>
</dbReference>
<dbReference type="PANTHER" id="PTHR33146">
    <property type="entry name" value="ENDONUCLEASE 4"/>
    <property type="match status" value="1"/>
</dbReference>
<evidence type="ECO:0000256" key="3">
    <source>
        <dbReference type="ARBA" id="ARBA00012562"/>
    </source>
</evidence>
<keyword evidence="11" id="KW-1185">Reference proteome</keyword>